<dbReference type="PANTHER" id="PTHR33121">
    <property type="entry name" value="CYCLIC DI-GMP PHOSPHODIESTERASE PDEF"/>
    <property type="match status" value="1"/>
</dbReference>
<dbReference type="SMART" id="SM00052">
    <property type="entry name" value="EAL"/>
    <property type="match status" value="1"/>
</dbReference>
<evidence type="ECO:0000313" key="4">
    <source>
        <dbReference type="EMBL" id="RLV58154.1"/>
    </source>
</evidence>
<dbReference type="RefSeq" id="WP_121840533.1">
    <property type="nucleotide sequence ID" value="NZ_ML014842.1"/>
</dbReference>
<keyword evidence="1" id="KW-1133">Transmembrane helix</keyword>
<dbReference type="CDD" id="cd01948">
    <property type="entry name" value="EAL"/>
    <property type="match status" value="1"/>
</dbReference>
<evidence type="ECO:0000259" key="2">
    <source>
        <dbReference type="PROSITE" id="PS50883"/>
    </source>
</evidence>
<feature type="transmembrane region" description="Helical" evidence="1">
    <location>
        <begin position="135"/>
        <end position="156"/>
    </location>
</feature>
<dbReference type="InterPro" id="IPR035919">
    <property type="entry name" value="EAL_sf"/>
</dbReference>
<dbReference type="NCBIfam" id="NF008281">
    <property type="entry name" value="PRK11059.1"/>
    <property type="match status" value="1"/>
</dbReference>
<evidence type="ECO:0000259" key="3">
    <source>
        <dbReference type="PROSITE" id="PS50887"/>
    </source>
</evidence>
<keyword evidence="1" id="KW-0812">Transmembrane</keyword>
<evidence type="ECO:0000256" key="1">
    <source>
        <dbReference type="SAM" id="Phobius"/>
    </source>
</evidence>
<dbReference type="InterPro" id="IPR043128">
    <property type="entry name" value="Rev_trsase/Diguanyl_cyclase"/>
</dbReference>
<proteinExistence type="predicted"/>
<dbReference type="Pfam" id="PF00990">
    <property type="entry name" value="GGDEF"/>
    <property type="match status" value="1"/>
</dbReference>
<dbReference type="InterPro" id="IPR001633">
    <property type="entry name" value="EAL_dom"/>
</dbReference>
<feature type="transmembrane region" description="Helical" evidence="1">
    <location>
        <begin position="12"/>
        <end position="35"/>
    </location>
</feature>
<dbReference type="Gene3D" id="3.30.70.270">
    <property type="match status" value="1"/>
</dbReference>
<dbReference type="PROSITE" id="PS50887">
    <property type="entry name" value="GGDEF"/>
    <property type="match status" value="1"/>
</dbReference>
<dbReference type="InterPro" id="IPR050706">
    <property type="entry name" value="Cyclic-di-GMP_PDE-like"/>
</dbReference>
<gene>
    <name evidence="4" type="primary">csrD</name>
    <name evidence="4" type="ORF">D5018_18840</name>
</gene>
<reference evidence="4 5" key="1">
    <citation type="submission" date="2018-09" db="EMBL/GenBank/DDBJ databases">
        <title>Phylogeny of the Shewanellaceae, and recommendation for two new genera, Pseudoshewanella and Parashewanella.</title>
        <authorList>
            <person name="Wang G."/>
        </authorList>
    </citation>
    <scope>NUCLEOTIDE SEQUENCE [LARGE SCALE GENOMIC DNA]</scope>
    <source>
        <strain evidence="4 5">C51</strain>
    </source>
</reference>
<dbReference type="SUPFAM" id="SSF55073">
    <property type="entry name" value="Nucleotide cyclase"/>
    <property type="match status" value="1"/>
</dbReference>
<dbReference type="AlphaFoldDB" id="A0A3L8PSE1"/>
<dbReference type="SUPFAM" id="SSF141868">
    <property type="entry name" value="EAL domain-like"/>
    <property type="match status" value="1"/>
</dbReference>
<dbReference type="OrthoDB" id="5894408at2"/>
<dbReference type="PROSITE" id="PS50883">
    <property type="entry name" value="EAL"/>
    <property type="match status" value="1"/>
</dbReference>
<evidence type="ECO:0000313" key="5">
    <source>
        <dbReference type="Proteomes" id="UP000281474"/>
    </source>
</evidence>
<feature type="domain" description="EAL" evidence="2">
    <location>
        <begin position="395"/>
        <end position="636"/>
    </location>
</feature>
<keyword evidence="5" id="KW-1185">Reference proteome</keyword>
<accession>A0A3L8PSE1</accession>
<dbReference type="PANTHER" id="PTHR33121:SF32">
    <property type="entry name" value="RNASE E SPECIFICITY FACTOR CSRD"/>
    <property type="match status" value="1"/>
</dbReference>
<dbReference type="GO" id="GO:0071111">
    <property type="term" value="F:cyclic-guanylate-specific phosphodiesterase activity"/>
    <property type="evidence" value="ECO:0007669"/>
    <property type="project" value="InterPro"/>
</dbReference>
<dbReference type="EMBL" id="QZEI01000093">
    <property type="protein sequence ID" value="RLV58154.1"/>
    <property type="molecule type" value="Genomic_DNA"/>
</dbReference>
<dbReference type="InterPro" id="IPR000160">
    <property type="entry name" value="GGDEF_dom"/>
</dbReference>
<dbReference type="Gene3D" id="3.20.20.450">
    <property type="entry name" value="EAL domain"/>
    <property type="match status" value="1"/>
</dbReference>
<protein>
    <submittedName>
        <fullName evidence="4">RNase E specificity factor CsrD</fullName>
    </submittedName>
</protein>
<dbReference type="SMART" id="SM00267">
    <property type="entry name" value="GGDEF"/>
    <property type="match status" value="1"/>
</dbReference>
<organism evidence="4 5">
    <name type="scientific">Parashewanella curva</name>
    <dbReference type="NCBI Taxonomy" id="2338552"/>
    <lineage>
        <taxon>Bacteria</taxon>
        <taxon>Pseudomonadati</taxon>
        <taxon>Pseudomonadota</taxon>
        <taxon>Gammaproteobacteria</taxon>
        <taxon>Alteromonadales</taxon>
        <taxon>Shewanellaceae</taxon>
        <taxon>Parashewanella</taxon>
    </lineage>
</organism>
<feature type="domain" description="GGDEF" evidence="3">
    <location>
        <begin position="251"/>
        <end position="384"/>
    </location>
</feature>
<name>A0A3L8PSE1_9GAMM</name>
<comment type="caution">
    <text evidence="4">The sequence shown here is derived from an EMBL/GenBank/DDBJ whole genome shotgun (WGS) entry which is preliminary data.</text>
</comment>
<dbReference type="Proteomes" id="UP000281474">
    <property type="component" value="Unassembled WGS sequence"/>
</dbReference>
<keyword evidence="1" id="KW-0472">Membrane</keyword>
<dbReference type="InterPro" id="IPR029787">
    <property type="entry name" value="Nucleotide_cyclase"/>
</dbReference>
<sequence>MKLTRVLTKKLALFWLLSLSAVAVVFISSSLLSFFHLANNLQSKQVDELQSMLMEHRHQHTQWNLDDWLPPVLMSYNTVSFEVSKENKVLFRYQGNIQTRFFNEYQFSLDKNNSINVTLKLESPYIQHQISQFELILLLVTLGLIGLFTFYGYRWIENQLNGVEELAARGQMILEKRFDQALSEKGRGQPRIINHAMTLLLEELKDAHKERSRFDKYIRSNTFLDPDLGIGNRLYLKNRLAALSNEQGMLSNGVIYFLEMEDLDLLQQEEGEDAIRSFLTTCLSAIDIALQSQANSFVARRTFNQFAIVIPQLSLQEADTLAARILKICLRLPLPTSKRMDDFFHIGGAFFSVGDDSKSTLEEAEMALRAAQFQGNSSWFMYEKEFLIEDVRKGSVRWRSLLENAIEKQRFVAFVQKVIDIDQSTLYFEVFSRIKESKDSFIRASQYTAMAAKCGLMPQIDRLTIESLLRLHLSKKHSKQSQYCINLHVDSLLSESFRDWLTSFLNQQITYVPQLIFEVSEPVAVKHAAEINQVFALVSSLGAKISIDSVGQQVVGSQYLKEMKVNYVKLHRSIVRQIHLRPENQLFVRSLYGALYRTDAKIIAEGVEVFEEWQTLRVLGVSAGQGLLFSDLCALS</sequence>
<dbReference type="Pfam" id="PF00563">
    <property type="entry name" value="EAL"/>
    <property type="match status" value="1"/>
</dbReference>